<evidence type="ECO:0000313" key="2">
    <source>
        <dbReference type="Proteomes" id="UP000314294"/>
    </source>
</evidence>
<dbReference type="EMBL" id="SRLO01000384">
    <property type="protein sequence ID" value="TNN58283.1"/>
    <property type="molecule type" value="Genomic_DNA"/>
</dbReference>
<accession>A0A4Z2GZT2</accession>
<reference evidence="1 2" key="1">
    <citation type="submission" date="2019-03" db="EMBL/GenBank/DDBJ databases">
        <title>First draft genome of Liparis tanakae, snailfish: a comprehensive survey of snailfish specific genes.</title>
        <authorList>
            <person name="Kim W."/>
            <person name="Song I."/>
            <person name="Jeong J.-H."/>
            <person name="Kim D."/>
            <person name="Kim S."/>
            <person name="Ryu S."/>
            <person name="Song J.Y."/>
            <person name="Lee S.K."/>
        </authorList>
    </citation>
    <scope>NUCLEOTIDE SEQUENCE [LARGE SCALE GENOMIC DNA]</scope>
    <source>
        <tissue evidence="1">Muscle</tissue>
    </source>
</reference>
<dbReference type="AlphaFoldDB" id="A0A4Z2GZT2"/>
<gene>
    <name evidence="1" type="ORF">EYF80_031523</name>
</gene>
<keyword evidence="2" id="KW-1185">Reference proteome</keyword>
<organism evidence="1 2">
    <name type="scientific">Liparis tanakae</name>
    <name type="common">Tanaka's snailfish</name>
    <dbReference type="NCBI Taxonomy" id="230148"/>
    <lineage>
        <taxon>Eukaryota</taxon>
        <taxon>Metazoa</taxon>
        <taxon>Chordata</taxon>
        <taxon>Craniata</taxon>
        <taxon>Vertebrata</taxon>
        <taxon>Euteleostomi</taxon>
        <taxon>Actinopterygii</taxon>
        <taxon>Neopterygii</taxon>
        <taxon>Teleostei</taxon>
        <taxon>Neoteleostei</taxon>
        <taxon>Acanthomorphata</taxon>
        <taxon>Eupercaria</taxon>
        <taxon>Perciformes</taxon>
        <taxon>Cottioidei</taxon>
        <taxon>Cottales</taxon>
        <taxon>Liparidae</taxon>
        <taxon>Liparis</taxon>
    </lineage>
</organism>
<evidence type="ECO:0000313" key="1">
    <source>
        <dbReference type="EMBL" id="TNN58283.1"/>
    </source>
</evidence>
<dbReference type="Proteomes" id="UP000314294">
    <property type="component" value="Unassembled WGS sequence"/>
</dbReference>
<comment type="caution">
    <text evidence="1">The sequence shown here is derived from an EMBL/GenBank/DDBJ whole genome shotgun (WGS) entry which is preliminary data.</text>
</comment>
<proteinExistence type="predicted"/>
<sequence>MEDFILYHLEMEALHETLRTRQGSSYTSLHLQLCCNTHGFTGTSPCVKMSHLKVLLWTSSL</sequence>
<protein>
    <submittedName>
        <fullName evidence="1">Uncharacterized protein</fullName>
    </submittedName>
</protein>
<name>A0A4Z2GZT2_9TELE</name>